<keyword evidence="3" id="KW-1185">Reference proteome</keyword>
<sequence length="501" mass="56975">MWGAGETFGLISLCGQAITEVREVYSIMKSYEATPEQVQTILTDCNRLSEVLYQVQSLVSSCDRTAPSVQDLFTALAININRCHDEIAKIRGKIEHLRPEQNPSRWEKIKTTIFKDFFSDIHNTLTAQREYLALWLQVLEMKLNQQGHLETKHATESMGANILNAVAANGTMIQSMFQNIQLTIERSMQAPQQIVSAPRREEPRTQSGRAVQRSQTNTHGAPLRSKARHFRVSKPLPKPRTKRTALTLKSTSRVSRPKRKTYNMQIILPAHVEIVVNGNVVERRDHIEQADWENYSSEQRRRMVQSLIMLRGMIWMMGKVRYMDPFRPQLASIDHSLLAREGGLASPVDICRAYDGLRARIREITQMVLDHMNGGCLPHPADHDSALFQDPRMFECLIKYPPPSACVYLLENELDLRGNPRGLAFSAMFLQILVPDHWKIKEVCHQVPEAGNFLVGDQSTEVEADTKRLAVAVGNLIWLPVAMELTANFELRANGPHQQRL</sequence>
<name>A0AA38XBD1_9EURO</name>
<evidence type="ECO:0000313" key="2">
    <source>
        <dbReference type="EMBL" id="KAJ9610345.1"/>
    </source>
</evidence>
<gene>
    <name evidence="2" type="ORF">H2200_005122</name>
</gene>
<feature type="compositionally biased region" description="Polar residues" evidence="1">
    <location>
        <begin position="205"/>
        <end position="219"/>
    </location>
</feature>
<protein>
    <recommendedName>
        <fullName evidence="4">Fungal N-terminal domain-containing protein</fullName>
    </recommendedName>
</protein>
<proteinExistence type="predicted"/>
<dbReference type="EMBL" id="JAPDRK010000007">
    <property type="protein sequence ID" value="KAJ9610345.1"/>
    <property type="molecule type" value="Genomic_DNA"/>
</dbReference>
<evidence type="ECO:0000256" key="1">
    <source>
        <dbReference type="SAM" id="MobiDB-lite"/>
    </source>
</evidence>
<evidence type="ECO:0000313" key="3">
    <source>
        <dbReference type="Proteomes" id="UP001172673"/>
    </source>
</evidence>
<feature type="compositionally biased region" description="Basic residues" evidence="1">
    <location>
        <begin position="225"/>
        <end position="243"/>
    </location>
</feature>
<dbReference type="AlphaFoldDB" id="A0AA38XBD1"/>
<feature type="region of interest" description="Disordered" evidence="1">
    <location>
        <begin position="191"/>
        <end position="255"/>
    </location>
</feature>
<evidence type="ECO:0008006" key="4">
    <source>
        <dbReference type="Google" id="ProtNLM"/>
    </source>
</evidence>
<reference evidence="2" key="1">
    <citation type="submission" date="2022-10" db="EMBL/GenBank/DDBJ databases">
        <title>Culturing micro-colonial fungi from biological soil crusts in the Mojave desert and describing Neophaeococcomyces mojavensis, and introducing the new genera and species Taxawa tesnikishii.</title>
        <authorList>
            <person name="Kurbessoian T."/>
            <person name="Stajich J.E."/>
        </authorList>
    </citation>
    <scope>NUCLEOTIDE SEQUENCE</scope>
    <source>
        <strain evidence="2">TK_41</strain>
    </source>
</reference>
<organism evidence="2 3">
    <name type="scientific">Cladophialophora chaetospira</name>
    <dbReference type="NCBI Taxonomy" id="386627"/>
    <lineage>
        <taxon>Eukaryota</taxon>
        <taxon>Fungi</taxon>
        <taxon>Dikarya</taxon>
        <taxon>Ascomycota</taxon>
        <taxon>Pezizomycotina</taxon>
        <taxon>Eurotiomycetes</taxon>
        <taxon>Chaetothyriomycetidae</taxon>
        <taxon>Chaetothyriales</taxon>
        <taxon>Herpotrichiellaceae</taxon>
        <taxon>Cladophialophora</taxon>
    </lineage>
</organism>
<comment type="caution">
    <text evidence="2">The sequence shown here is derived from an EMBL/GenBank/DDBJ whole genome shotgun (WGS) entry which is preliminary data.</text>
</comment>
<accession>A0AA38XBD1</accession>
<dbReference type="Proteomes" id="UP001172673">
    <property type="component" value="Unassembled WGS sequence"/>
</dbReference>